<evidence type="ECO:0000256" key="1">
    <source>
        <dbReference type="SAM" id="Phobius"/>
    </source>
</evidence>
<proteinExistence type="predicted"/>
<keyword evidence="1" id="KW-1133">Transmembrane helix</keyword>
<dbReference type="EMBL" id="FXZE01000002">
    <property type="protein sequence ID" value="SMX70461.1"/>
    <property type="molecule type" value="Genomic_DNA"/>
</dbReference>
<keyword evidence="1" id="KW-0472">Membrane</keyword>
<protein>
    <submittedName>
        <fullName evidence="2">Uncharacterized protein</fullName>
    </submittedName>
</protein>
<keyword evidence="1" id="KW-0812">Transmembrane</keyword>
<keyword evidence="3" id="KW-1185">Reference proteome</keyword>
<evidence type="ECO:0000313" key="3">
    <source>
        <dbReference type="Proteomes" id="UP000234342"/>
    </source>
</evidence>
<feature type="transmembrane region" description="Helical" evidence="1">
    <location>
        <begin position="6"/>
        <end position="25"/>
    </location>
</feature>
<gene>
    <name evidence="2" type="ORF">BANT10_00597</name>
</gene>
<accession>A0A2H1I5H8</accession>
<name>A0A2H1I5H8_9MICO</name>
<dbReference type="Proteomes" id="UP000234342">
    <property type="component" value="Unassembled WGS sequence"/>
</dbReference>
<organism evidence="2 3">
    <name type="scientific">Brevibacterium antiquum</name>
    <dbReference type="NCBI Taxonomy" id="234835"/>
    <lineage>
        <taxon>Bacteria</taxon>
        <taxon>Bacillati</taxon>
        <taxon>Actinomycetota</taxon>
        <taxon>Actinomycetes</taxon>
        <taxon>Micrococcales</taxon>
        <taxon>Brevibacteriaceae</taxon>
        <taxon>Brevibacterium</taxon>
    </lineage>
</organism>
<dbReference type="AlphaFoldDB" id="A0A2H1I5H8"/>
<reference evidence="3" key="1">
    <citation type="submission" date="2017-03" db="EMBL/GenBank/DDBJ databases">
        <authorList>
            <person name="Monnet C."/>
        </authorList>
    </citation>
    <scope>NUCLEOTIDE SEQUENCE [LARGE SCALE GENOMIC DNA]</scope>
    <source>
        <strain evidence="3">P10</strain>
    </source>
</reference>
<sequence length="74" mass="8537">MRNLVMGWQTMIATYLIGMLFRAAAGRFGRCAFRREGFCTVETSVPADRSAEATDWEPVWRFRTIPSYEAPRET</sequence>
<evidence type="ECO:0000313" key="2">
    <source>
        <dbReference type="EMBL" id="SMX70461.1"/>
    </source>
</evidence>